<organism evidence="1">
    <name type="scientific">marine metagenome</name>
    <dbReference type="NCBI Taxonomy" id="408172"/>
    <lineage>
        <taxon>unclassified sequences</taxon>
        <taxon>metagenomes</taxon>
        <taxon>ecological metagenomes</taxon>
    </lineage>
</organism>
<sequence>MPKMRRTVDIEITTVNRCPHDYFALCWGNRTTVEIELARGSEDEEFDIDEMMLNLAHELIHAKQFLRGDLTSTLRWGDKHADIQAAYFSQPWEREAYSKEGDIYEKYWKRG</sequence>
<accession>A0A382G009</accession>
<dbReference type="AlphaFoldDB" id="A0A382G009"/>
<proteinExistence type="predicted"/>
<gene>
    <name evidence="1" type="ORF">METZ01_LOCUS220838</name>
</gene>
<evidence type="ECO:0000313" key="1">
    <source>
        <dbReference type="EMBL" id="SVB67984.1"/>
    </source>
</evidence>
<evidence type="ECO:0008006" key="2">
    <source>
        <dbReference type="Google" id="ProtNLM"/>
    </source>
</evidence>
<name>A0A382G009_9ZZZZ</name>
<reference evidence="1" key="1">
    <citation type="submission" date="2018-05" db="EMBL/GenBank/DDBJ databases">
        <authorList>
            <person name="Lanie J.A."/>
            <person name="Ng W.-L."/>
            <person name="Kazmierczak K.M."/>
            <person name="Andrzejewski T.M."/>
            <person name="Davidsen T.M."/>
            <person name="Wayne K.J."/>
            <person name="Tettelin H."/>
            <person name="Glass J.I."/>
            <person name="Rusch D."/>
            <person name="Podicherti R."/>
            <person name="Tsui H.-C.T."/>
            <person name="Winkler M.E."/>
        </authorList>
    </citation>
    <scope>NUCLEOTIDE SEQUENCE</scope>
</reference>
<protein>
    <recommendedName>
        <fullName evidence="2">SprT-like domain-containing protein</fullName>
    </recommendedName>
</protein>
<dbReference type="EMBL" id="UINC01052540">
    <property type="protein sequence ID" value="SVB67984.1"/>
    <property type="molecule type" value="Genomic_DNA"/>
</dbReference>